<evidence type="ECO:0000313" key="1">
    <source>
        <dbReference type="EMBL" id="TRY73787.1"/>
    </source>
</evidence>
<dbReference type="GO" id="GO:0005739">
    <property type="term" value="C:mitochondrion"/>
    <property type="evidence" value="ECO:0007669"/>
    <property type="project" value="TreeGrafter"/>
</dbReference>
<organism evidence="1 2">
    <name type="scientific">Tigriopus californicus</name>
    <name type="common">Marine copepod</name>
    <dbReference type="NCBI Taxonomy" id="6832"/>
    <lineage>
        <taxon>Eukaryota</taxon>
        <taxon>Metazoa</taxon>
        <taxon>Ecdysozoa</taxon>
        <taxon>Arthropoda</taxon>
        <taxon>Crustacea</taxon>
        <taxon>Multicrustacea</taxon>
        <taxon>Hexanauplia</taxon>
        <taxon>Copepoda</taxon>
        <taxon>Harpacticoida</taxon>
        <taxon>Harpacticidae</taxon>
        <taxon>Tigriopus</taxon>
    </lineage>
</organism>
<dbReference type="OMA" id="WERGWHD"/>
<name>A0A553P7Z2_TIGCA</name>
<dbReference type="PANTHER" id="PTHR15889:SF2">
    <property type="entry name" value="LARGE RIBOSOMAL SUBUNIT PROTEIN ML37"/>
    <property type="match status" value="1"/>
</dbReference>
<dbReference type="AlphaFoldDB" id="A0A553P7Z2"/>
<gene>
    <name evidence="1" type="ORF">TCAL_01941</name>
</gene>
<dbReference type="PANTHER" id="PTHR15889">
    <property type="entry name" value="MITOCHONDRIAL RIBOSOMAL PROTEIN L37"/>
    <property type="match status" value="1"/>
</dbReference>
<dbReference type="Proteomes" id="UP000318571">
    <property type="component" value="Chromosome 3"/>
</dbReference>
<evidence type="ECO:0000313" key="2">
    <source>
        <dbReference type="Proteomes" id="UP000318571"/>
    </source>
</evidence>
<dbReference type="EMBL" id="VCGU01000007">
    <property type="protein sequence ID" value="TRY73787.1"/>
    <property type="molecule type" value="Genomic_DNA"/>
</dbReference>
<sequence>MRLTWLCYGRKRINYTELQYPMRWNNWWQVQRHQTVFNYNYVQRLQEKGITVHAPEDVLKYPVMPEMPAFPDVDAAAHDPVRSPFDQPSEHPLYHPEPAYTFKDRSRFPAQQELHHALSLTKSMVCAEGLPARVQAATPVAPVFDEQDRRIQDVIRESFMFDATQKKLPRLVAVPHIGWTPVVDQMNRPLPYPTDKVSWQRRVKADYGIPMLRRLENLTRGLIRHCEGLAPAYPNLLDRQVLERNSIRQLYRRHGKLVQIYVSIPFMVTDPQPLPPFLTPDQVQDTRDSNLPDLHPMNCFAAIWPKHIYRDQNNFPVKESTHSAPHVHLAFAFESLRECYWSPQVYAARSLTMAFALALGQARMKYGPEFVGELPEPVAVQFVKTNGFRTTFSAFQLNTLDLENDEGVKNVFWHAPRQDFFTQCEYAQALPIFRGYNPEVFKTLIGMYLQGVKQ</sequence>
<proteinExistence type="predicted"/>
<dbReference type="OrthoDB" id="5835618at2759"/>
<dbReference type="InterPro" id="IPR052482">
    <property type="entry name" value="mtLSU_mL37"/>
</dbReference>
<keyword evidence="2" id="KW-1185">Reference proteome</keyword>
<reference evidence="1 2" key="1">
    <citation type="journal article" date="2018" name="Nat. Ecol. Evol.">
        <title>Genomic signatures of mitonuclear coevolution across populations of Tigriopus californicus.</title>
        <authorList>
            <person name="Barreto F.S."/>
            <person name="Watson E.T."/>
            <person name="Lima T.G."/>
            <person name="Willett C.S."/>
            <person name="Edmands S."/>
            <person name="Li W."/>
            <person name="Burton R.S."/>
        </authorList>
    </citation>
    <scope>NUCLEOTIDE SEQUENCE [LARGE SCALE GENOMIC DNA]</scope>
    <source>
        <strain evidence="1 2">San Diego</strain>
    </source>
</reference>
<evidence type="ECO:0008006" key="3">
    <source>
        <dbReference type="Google" id="ProtNLM"/>
    </source>
</evidence>
<protein>
    <recommendedName>
        <fullName evidence="3">39S ribosomal protein L37, mitochondrial</fullName>
    </recommendedName>
</protein>
<dbReference type="STRING" id="6832.A0A553P7Z2"/>
<comment type="caution">
    <text evidence="1">The sequence shown here is derived from an EMBL/GenBank/DDBJ whole genome shotgun (WGS) entry which is preliminary data.</text>
</comment>
<accession>A0A553P7Z2</accession>